<feature type="chain" id="PRO_5020495018" evidence="6">
    <location>
        <begin position="34"/>
        <end position="252"/>
    </location>
</feature>
<dbReference type="GO" id="GO:0055085">
    <property type="term" value="P:transmembrane transport"/>
    <property type="evidence" value="ECO:0007669"/>
    <property type="project" value="InterPro"/>
</dbReference>
<evidence type="ECO:0000256" key="5">
    <source>
        <dbReference type="SAM" id="MobiDB-lite"/>
    </source>
</evidence>
<feature type="signal peptide" evidence="6">
    <location>
        <begin position="1"/>
        <end position="33"/>
    </location>
</feature>
<name>A0A4V2FUA9_9BURK</name>
<dbReference type="InterPro" id="IPR037682">
    <property type="entry name" value="TonB_C"/>
</dbReference>
<dbReference type="GO" id="GO:0016020">
    <property type="term" value="C:membrane"/>
    <property type="evidence" value="ECO:0007669"/>
    <property type="project" value="UniProtKB-SubCell"/>
</dbReference>
<keyword evidence="2" id="KW-0812">Transmembrane</keyword>
<organism evidence="8 9">
    <name type="scientific">Rivibacter subsaxonicus</name>
    <dbReference type="NCBI Taxonomy" id="457575"/>
    <lineage>
        <taxon>Bacteria</taxon>
        <taxon>Pseudomonadati</taxon>
        <taxon>Pseudomonadota</taxon>
        <taxon>Betaproteobacteria</taxon>
        <taxon>Burkholderiales</taxon>
        <taxon>Rivibacter</taxon>
    </lineage>
</organism>
<feature type="compositionally biased region" description="Acidic residues" evidence="5">
    <location>
        <begin position="160"/>
        <end position="170"/>
    </location>
</feature>
<evidence type="ECO:0000256" key="6">
    <source>
        <dbReference type="SAM" id="SignalP"/>
    </source>
</evidence>
<dbReference type="Pfam" id="PF03544">
    <property type="entry name" value="TonB_C"/>
    <property type="match status" value="1"/>
</dbReference>
<dbReference type="AlphaFoldDB" id="A0A4V2FUA9"/>
<evidence type="ECO:0000256" key="4">
    <source>
        <dbReference type="ARBA" id="ARBA00023136"/>
    </source>
</evidence>
<evidence type="ECO:0000259" key="7">
    <source>
        <dbReference type="PROSITE" id="PS52015"/>
    </source>
</evidence>
<evidence type="ECO:0000256" key="1">
    <source>
        <dbReference type="ARBA" id="ARBA00004167"/>
    </source>
</evidence>
<dbReference type="SUPFAM" id="SSF74653">
    <property type="entry name" value="TolA/TonB C-terminal domain"/>
    <property type="match status" value="1"/>
</dbReference>
<protein>
    <submittedName>
        <fullName evidence="8">TonB family protein</fullName>
    </submittedName>
</protein>
<dbReference type="EMBL" id="SHKP01000005">
    <property type="protein sequence ID" value="RZU01266.1"/>
    <property type="molecule type" value="Genomic_DNA"/>
</dbReference>
<accession>A0A4V2FUA9</accession>
<feature type="region of interest" description="Disordered" evidence="5">
    <location>
        <begin position="154"/>
        <end position="178"/>
    </location>
</feature>
<reference evidence="8 9" key="1">
    <citation type="submission" date="2019-02" db="EMBL/GenBank/DDBJ databases">
        <title>Genomic Encyclopedia of Type Strains, Phase IV (KMG-IV): sequencing the most valuable type-strain genomes for metagenomic binning, comparative biology and taxonomic classification.</title>
        <authorList>
            <person name="Goeker M."/>
        </authorList>
    </citation>
    <scope>NUCLEOTIDE SEQUENCE [LARGE SCALE GENOMIC DNA]</scope>
    <source>
        <strain evidence="8 9">DSM 19570</strain>
    </source>
</reference>
<comment type="caution">
    <text evidence="8">The sequence shown here is derived from an EMBL/GenBank/DDBJ whole genome shotgun (WGS) entry which is preliminary data.</text>
</comment>
<dbReference type="Proteomes" id="UP000293671">
    <property type="component" value="Unassembled WGS sequence"/>
</dbReference>
<evidence type="ECO:0000256" key="2">
    <source>
        <dbReference type="ARBA" id="ARBA00022692"/>
    </source>
</evidence>
<feature type="domain" description="TonB C-terminal" evidence="7">
    <location>
        <begin position="167"/>
        <end position="252"/>
    </location>
</feature>
<evidence type="ECO:0000313" key="8">
    <source>
        <dbReference type="EMBL" id="RZU01266.1"/>
    </source>
</evidence>
<sequence length="252" mass="25637">MQRCLEAPGKKSNILSALVLAAVAAMSGSAAMAQSAPAKTSDEMERAQRDADKVFRMIIINSDAPRKKRAVDGGTPAANAPAAPKAPSAVAASSLSPAASAALAARLADPGRPAEVARVESSAPAPAAVQVAAAPAAATVLPGSAAAVLAAPPAAASAPAEEEDDDEDDSPLVVTSQTRPSFKPALIQELRKGTVRVKFEIQPNGSVGKQEIVSSSHRGLNSAALSAVGQWKFQPIQKPRQVQVEVGFNVDN</sequence>
<dbReference type="InterPro" id="IPR006260">
    <property type="entry name" value="TonB/TolA_C"/>
</dbReference>
<dbReference type="Gene3D" id="3.30.2420.10">
    <property type="entry name" value="TonB"/>
    <property type="match status" value="1"/>
</dbReference>
<keyword evidence="6" id="KW-0732">Signal</keyword>
<gene>
    <name evidence="8" type="ORF">EV670_1982</name>
</gene>
<proteinExistence type="predicted"/>
<keyword evidence="3" id="KW-1133">Transmembrane helix</keyword>
<keyword evidence="4" id="KW-0472">Membrane</keyword>
<keyword evidence="9" id="KW-1185">Reference proteome</keyword>
<dbReference type="NCBIfam" id="TIGR01352">
    <property type="entry name" value="tonB_Cterm"/>
    <property type="match status" value="1"/>
</dbReference>
<evidence type="ECO:0000313" key="9">
    <source>
        <dbReference type="Proteomes" id="UP000293671"/>
    </source>
</evidence>
<dbReference type="PROSITE" id="PS52015">
    <property type="entry name" value="TONB_CTD"/>
    <property type="match status" value="1"/>
</dbReference>
<evidence type="ECO:0000256" key="3">
    <source>
        <dbReference type="ARBA" id="ARBA00022989"/>
    </source>
</evidence>
<comment type="subcellular location">
    <subcellularLocation>
        <location evidence="1">Membrane</location>
        <topology evidence="1">Single-pass membrane protein</topology>
    </subcellularLocation>
</comment>